<evidence type="ECO:0000256" key="1">
    <source>
        <dbReference type="SAM" id="MobiDB-lite"/>
    </source>
</evidence>
<gene>
    <name evidence="2" type="ORF">R3P38DRAFT_2768370</name>
</gene>
<dbReference type="AlphaFoldDB" id="A0AAW0CXK0"/>
<evidence type="ECO:0000313" key="3">
    <source>
        <dbReference type="Proteomes" id="UP001362999"/>
    </source>
</evidence>
<dbReference type="EMBL" id="JAWWNJ010000013">
    <property type="protein sequence ID" value="KAK7042882.1"/>
    <property type="molecule type" value="Genomic_DNA"/>
</dbReference>
<proteinExistence type="predicted"/>
<organism evidence="2 3">
    <name type="scientific">Favolaschia claudopus</name>
    <dbReference type="NCBI Taxonomy" id="2862362"/>
    <lineage>
        <taxon>Eukaryota</taxon>
        <taxon>Fungi</taxon>
        <taxon>Dikarya</taxon>
        <taxon>Basidiomycota</taxon>
        <taxon>Agaricomycotina</taxon>
        <taxon>Agaricomycetes</taxon>
        <taxon>Agaricomycetidae</taxon>
        <taxon>Agaricales</taxon>
        <taxon>Marasmiineae</taxon>
        <taxon>Mycenaceae</taxon>
        <taxon>Favolaschia</taxon>
    </lineage>
</organism>
<sequence>MLEEHQDGGGSRDTRFSTTARRRVNTKEGLWSGPASTWRLRGNSGWSRDEGEGRARLRWHTNQAGMTVPTARFETLRWGDRTQTMASDDGRVGGVSVSKPQEGTWKVEREKRASRTRCEVISSFEDERRGGRRGRLAGRWQRSGVEDRTVDQEGAGGNERRRWQYVPGLRLLVGCGGGSARRQERVEVDGGRKEGRVCR</sequence>
<comment type="caution">
    <text evidence="2">The sequence shown here is derived from an EMBL/GenBank/DDBJ whole genome shotgun (WGS) entry which is preliminary data.</text>
</comment>
<dbReference type="Proteomes" id="UP001362999">
    <property type="component" value="Unassembled WGS sequence"/>
</dbReference>
<reference evidence="2 3" key="1">
    <citation type="journal article" date="2024" name="J Genomics">
        <title>Draft genome sequencing and assembly of Favolaschia claudopus CIRM-BRFM 2984 isolated from oak limbs.</title>
        <authorList>
            <person name="Navarro D."/>
            <person name="Drula E."/>
            <person name="Chaduli D."/>
            <person name="Cazenave R."/>
            <person name="Ahrendt S."/>
            <person name="Wang J."/>
            <person name="Lipzen A."/>
            <person name="Daum C."/>
            <person name="Barry K."/>
            <person name="Grigoriev I.V."/>
            <person name="Favel A."/>
            <person name="Rosso M.N."/>
            <person name="Martin F."/>
        </authorList>
    </citation>
    <scope>NUCLEOTIDE SEQUENCE [LARGE SCALE GENOMIC DNA]</scope>
    <source>
        <strain evidence="2 3">CIRM-BRFM 2984</strain>
    </source>
</reference>
<feature type="region of interest" description="Disordered" evidence="1">
    <location>
        <begin position="1"/>
        <end position="49"/>
    </location>
</feature>
<name>A0AAW0CXK0_9AGAR</name>
<evidence type="ECO:0000313" key="2">
    <source>
        <dbReference type="EMBL" id="KAK7042882.1"/>
    </source>
</evidence>
<feature type="compositionally biased region" description="Basic and acidic residues" evidence="1">
    <location>
        <begin position="1"/>
        <end position="15"/>
    </location>
</feature>
<accession>A0AAW0CXK0</accession>
<protein>
    <submittedName>
        <fullName evidence="2">Uncharacterized protein</fullName>
    </submittedName>
</protein>
<keyword evidence="3" id="KW-1185">Reference proteome</keyword>